<dbReference type="GO" id="GO:0000974">
    <property type="term" value="C:Prp19 complex"/>
    <property type="evidence" value="ECO:0000318"/>
    <property type="project" value="GO_Central"/>
</dbReference>
<evidence type="ECO:0000256" key="4">
    <source>
        <dbReference type="ARBA" id="ARBA00022728"/>
    </source>
</evidence>
<comment type="caution">
    <text evidence="10">The sequence shown here is derived from an EMBL/GenBank/DDBJ whole genome shotgun (WGS) entry which is preliminary data.</text>
</comment>
<organism evidence="10 11">
    <name type="scientific">Dictyostelium discoideum</name>
    <name type="common">Social amoeba</name>
    <dbReference type="NCBI Taxonomy" id="44689"/>
    <lineage>
        <taxon>Eukaryota</taxon>
        <taxon>Amoebozoa</taxon>
        <taxon>Evosea</taxon>
        <taxon>Eumycetozoa</taxon>
        <taxon>Dictyostelia</taxon>
        <taxon>Dictyosteliales</taxon>
        <taxon>Dictyosteliaceae</taxon>
        <taxon>Dictyostelium</taxon>
    </lineage>
</organism>
<feature type="coiled-coil region" evidence="8">
    <location>
        <begin position="99"/>
        <end position="137"/>
    </location>
</feature>
<dbReference type="InterPro" id="IPR013260">
    <property type="entry name" value="mRNA_splic_SYF2"/>
</dbReference>
<dbReference type="AlphaFoldDB" id="Q54PG4"/>
<dbReference type="Pfam" id="PF08231">
    <property type="entry name" value="SYF2"/>
    <property type="match status" value="1"/>
</dbReference>
<keyword evidence="6 7" id="KW-0539">Nucleus</keyword>
<evidence type="ECO:0000256" key="2">
    <source>
        <dbReference type="ARBA" id="ARBA00010028"/>
    </source>
</evidence>
<keyword evidence="4 7" id="KW-0747">Spliceosome</keyword>
<evidence type="ECO:0000256" key="3">
    <source>
        <dbReference type="ARBA" id="ARBA00022664"/>
    </source>
</evidence>
<feature type="region of interest" description="Disordered" evidence="9">
    <location>
        <begin position="147"/>
        <end position="170"/>
    </location>
</feature>
<name>Q54PG4_DICDI</name>
<dbReference type="eggNOG" id="KOG2609">
    <property type="taxonomic scope" value="Eukaryota"/>
</dbReference>
<gene>
    <name evidence="10" type="primary">syf2</name>
    <name evidence="10" type="ORF">DDB_G0284573</name>
</gene>
<evidence type="ECO:0000256" key="5">
    <source>
        <dbReference type="ARBA" id="ARBA00023187"/>
    </source>
</evidence>
<reference evidence="10 11" key="1">
    <citation type="journal article" date="2005" name="Nature">
        <title>The genome of the social amoeba Dictyostelium discoideum.</title>
        <authorList>
            <consortium name="The Dictyostelium discoideum Sequencing Consortium"/>
            <person name="Eichinger L."/>
            <person name="Pachebat J.A."/>
            <person name="Glockner G."/>
            <person name="Rajandream M.A."/>
            <person name="Sucgang R."/>
            <person name="Berriman M."/>
            <person name="Song J."/>
            <person name="Olsen R."/>
            <person name="Szafranski K."/>
            <person name="Xu Q."/>
            <person name="Tunggal B."/>
            <person name="Kummerfeld S."/>
            <person name="Madera M."/>
            <person name="Konfortov B.A."/>
            <person name="Rivero F."/>
            <person name="Bankier A.T."/>
            <person name="Lehmann R."/>
            <person name="Hamlin N."/>
            <person name="Davies R."/>
            <person name="Gaudet P."/>
            <person name="Fey P."/>
            <person name="Pilcher K."/>
            <person name="Chen G."/>
            <person name="Saunders D."/>
            <person name="Sodergren E."/>
            <person name="Davis P."/>
            <person name="Kerhornou A."/>
            <person name="Nie X."/>
            <person name="Hall N."/>
            <person name="Anjard C."/>
            <person name="Hemphill L."/>
            <person name="Bason N."/>
            <person name="Farbrother P."/>
            <person name="Desany B."/>
            <person name="Just E."/>
            <person name="Morio T."/>
            <person name="Rost R."/>
            <person name="Churcher C."/>
            <person name="Cooper J."/>
            <person name="Haydock S."/>
            <person name="van Driessche N."/>
            <person name="Cronin A."/>
            <person name="Goodhead I."/>
            <person name="Muzny D."/>
            <person name="Mourier T."/>
            <person name="Pain A."/>
            <person name="Lu M."/>
            <person name="Harper D."/>
            <person name="Lindsay R."/>
            <person name="Hauser H."/>
            <person name="James K."/>
            <person name="Quiles M."/>
            <person name="Madan Babu M."/>
            <person name="Saito T."/>
            <person name="Buchrieser C."/>
            <person name="Wardroper A."/>
            <person name="Felder M."/>
            <person name="Thangavelu M."/>
            <person name="Johnson D."/>
            <person name="Knights A."/>
            <person name="Loulseged H."/>
            <person name="Mungall K."/>
            <person name="Oliver K."/>
            <person name="Price C."/>
            <person name="Quail M.A."/>
            <person name="Urushihara H."/>
            <person name="Hernandez J."/>
            <person name="Rabbinowitsch E."/>
            <person name="Steffen D."/>
            <person name="Sanders M."/>
            <person name="Ma J."/>
            <person name="Kohara Y."/>
            <person name="Sharp S."/>
            <person name="Simmonds M."/>
            <person name="Spiegler S."/>
            <person name="Tivey A."/>
            <person name="Sugano S."/>
            <person name="White B."/>
            <person name="Walker D."/>
            <person name="Woodward J."/>
            <person name="Winckler T."/>
            <person name="Tanaka Y."/>
            <person name="Shaulsky G."/>
            <person name="Schleicher M."/>
            <person name="Weinstock G."/>
            <person name="Rosenthal A."/>
            <person name="Cox E.C."/>
            <person name="Chisholm R.L."/>
            <person name="Gibbs R."/>
            <person name="Loomis W.F."/>
            <person name="Platzer M."/>
            <person name="Kay R.R."/>
            <person name="Williams J."/>
            <person name="Dear P.H."/>
            <person name="Noegel A.A."/>
            <person name="Barrell B."/>
            <person name="Kuspa A."/>
        </authorList>
    </citation>
    <scope>NUCLEOTIDE SEQUENCE [LARGE SCALE GENOMIC DNA]</scope>
    <source>
        <strain evidence="10 11">AX4</strain>
    </source>
</reference>
<keyword evidence="8" id="KW-0175">Coiled coil</keyword>
<keyword evidence="5 7" id="KW-0508">mRNA splicing</keyword>
<proteinExistence type="inferred from homology"/>
<evidence type="ECO:0000313" key="10">
    <source>
        <dbReference type="EMBL" id="EAL65155.1"/>
    </source>
</evidence>
<evidence type="ECO:0000256" key="9">
    <source>
        <dbReference type="SAM" id="MobiDB-lite"/>
    </source>
</evidence>
<evidence type="ECO:0000256" key="7">
    <source>
        <dbReference type="RuleBase" id="RU367148"/>
    </source>
</evidence>
<comment type="subcellular location">
    <subcellularLocation>
        <location evidence="1 7">Nucleus</location>
    </subcellularLocation>
</comment>
<keyword evidence="11" id="KW-1185">Reference proteome</keyword>
<dbReference type="KEGG" id="ddi:DDB_G0284573"/>
<evidence type="ECO:0000256" key="6">
    <source>
        <dbReference type="ARBA" id="ARBA00023242"/>
    </source>
</evidence>
<evidence type="ECO:0000313" key="11">
    <source>
        <dbReference type="Proteomes" id="UP000002195"/>
    </source>
</evidence>
<comment type="function">
    <text evidence="7">Involved in pre-mRNA splicing.</text>
</comment>
<dbReference type="Proteomes" id="UP000002195">
    <property type="component" value="Unassembled WGS sequence"/>
</dbReference>
<dbReference type="GO" id="GO:0071014">
    <property type="term" value="C:post-mRNA release spliceosomal complex"/>
    <property type="evidence" value="ECO:0000318"/>
    <property type="project" value="GO_Central"/>
</dbReference>
<dbReference type="HOGENOM" id="CLU_951322_0_0_1"/>
<dbReference type="OMA" id="LRMKMNA"/>
<dbReference type="PANTHER" id="PTHR13264">
    <property type="entry name" value="GCIP-INTERACTING PROTEIN P29"/>
    <property type="match status" value="1"/>
</dbReference>
<evidence type="ECO:0000256" key="8">
    <source>
        <dbReference type="SAM" id="Coils"/>
    </source>
</evidence>
<dbReference type="GO" id="GO:0000398">
    <property type="term" value="P:mRNA splicing, via spliceosome"/>
    <property type="evidence" value="ECO:0007669"/>
    <property type="project" value="UniProtKB-UniRule"/>
</dbReference>
<dbReference type="PaxDb" id="44689-DDB0233593"/>
<dbReference type="VEuPathDB" id="AmoebaDB:DDB_G0284573"/>
<dbReference type="Reactome" id="R-DDI-72163">
    <property type="pathway name" value="mRNA Splicing - Major Pathway"/>
</dbReference>
<dbReference type="dictyBase" id="DDB_G0284573">
    <property type="gene designation" value="syf2"/>
</dbReference>
<dbReference type="GeneID" id="8624660"/>
<protein>
    <recommendedName>
        <fullName evidence="7">Pre-mRNA-splicing factor SYF2</fullName>
    </recommendedName>
</protein>
<comment type="similarity">
    <text evidence="2 7">Belongs to the SYF2 family.</text>
</comment>
<dbReference type="RefSeq" id="XP_638510.1">
    <property type="nucleotide sequence ID" value="XM_633418.1"/>
</dbReference>
<dbReference type="PANTHER" id="PTHR13264:SF5">
    <property type="entry name" value="PRE-MRNA-SPLICING FACTOR SYF2"/>
    <property type="match status" value="1"/>
</dbReference>
<dbReference type="FunCoup" id="Q54PG4">
    <property type="interactions" value="57"/>
</dbReference>
<dbReference type="EMBL" id="AAFI02000066">
    <property type="protein sequence ID" value="EAL65155.1"/>
    <property type="molecule type" value="Genomic_DNA"/>
</dbReference>
<dbReference type="GO" id="GO:0071013">
    <property type="term" value="C:catalytic step 2 spliceosome"/>
    <property type="evidence" value="ECO:0000318"/>
    <property type="project" value="GO_Central"/>
</dbReference>
<sequence length="293" mass="35147">MSEKETIESLKEEIEIHDRNKSNKGYLPKESYNQVTYDYSKEEEQAKLAHLPKKYLKESENDDKHFIDPLANLTPAQRKVYELRKKLETTKSVIYKSVVDEHKRIHQGAQDEIEEKKRLYKEKIKQEEEEMKKQGLDPQKERLKNQIAEEIKPNKKEKKKDSIVKDKSNTYSDEHVYNSYKKRVKEMEKFHNSEHFKKVVSNEDVKESGDSINNNKYEYGKSIEIPRDNINAMKQELLKNQENRRSFKRKSFKEEEDINYINEENRLFNQKVSRAYDKYTVETRQNLERGTAL</sequence>
<comment type="subunit">
    <text evidence="7">May be part of a spliceosome complex.</text>
</comment>
<dbReference type="STRING" id="44689.Q54PG4"/>
<accession>Q54PG4</accession>
<dbReference type="InParanoid" id="Q54PG4"/>
<evidence type="ECO:0000256" key="1">
    <source>
        <dbReference type="ARBA" id="ARBA00004123"/>
    </source>
</evidence>
<dbReference type="PhylomeDB" id="Q54PG4"/>
<keyword evidence="3 7" id="KW-0507">mRNA processing</keyword>